<name>A0ABT3RVG1_9BACT</name>
<evidence type="ECO:0000313" key="1">
    <source>
        <dbReference type="EMBL" id="MCX2745620.1"/>
    </source>
</evidence>
<dbReference type="EMBL" id="JAPFQN010000010">
    <property type="protein sequence ID" value="MCX2745620.1"/>
    <property type="molecule type" value="Genomic_DNA"/>
</dbReference>
<protein>
    <recommendedName>
        <fullName evidence="3">DUF4163 domain-containing protein</fullName>
    </recommendedName>
</protein>
<keyword evidence="2" id="KW-1185">Reference proteome</keyword>
<evidence type="ECO:0000313" key="2">
    <source>
        <dbReference type="Proteomes" id="UP001209885"/>
    </source>
</evidence>
<dbReference type="Proteomes" id="UP001209885">
    <property type="component" value="Unassembled WGS sequence"/>
</dbReference>
<sequence>MKKLLFIFFVIISYNYSPAQKLKDIYLQLSNYDGIPREDKEMMISNFLTGKEVADKEVGDRNIYLYDYQPKNGYLSYGGSYEGFSSVVYWNLSNGGQLVANYSQSCGPVCDVRLEFFIRNKKSLIRQKLFNVLPTITIRDFIDIDKMISDGINVEDIIQSFYSYDLDFILPQKGKNLIVESQYNELGLPAEYEKYSLTWRIELIWNDGTFLKPKKNEL</sequence>
<accession>A0ABT3RVG1</accession>
<evidence type="ECO:0008006" key="3">
    <source>
        <dbReference type="Google" id="ProtNLM"/>
    </source>
</evidence>
<reference evidence="1 2" key="1">
    <citation type="submission" date="2022-11" db="EMBL/GenBank/DDBJ databases">
        <title>The characterization of three novel Bacteroidetes species and genomic analysis of their roles in tidal elemental geochemical cycles.</title>
        <authorList>
            <person name="Ma K."/>
        </authorList>
    </citation>
    <scope>NUCLEOTIDE SEQUENCE [LARGE SCALE GENOMIC DNA]</scope>
    <source>
        <strain evidence="1 2">M17</strain>
    </source>
</reference>
<proteinExistence type="predicted"/>
<comment type="caution">
    <text evidence="1">The sequence shown here is derived from an EMBL/GenBank/DDBJ whole genome shotgun (WGS) entry which is preliminary data.</text>
</comment>
<organism evidence="1 2">
    <name type="scientific">Mangrovivirga halotolerans</name>
    <dbReference type="NCBI Taxonomy" id="2993936"/>
    <lineage>
        <taxon>Bacteria</taxon>
        <taxon>Pseudomonadati</taxon>
        <taxon>Bacteroidota</taxon>
        <taxon>Cytophagia</taxon>
        <taxon>Cytophagales</taxon>
        <taxon>Mangrovivirgaceae</taxon>
        <taxon>Mangrovivirga</taxon>
    </lineage>
</organism>
<dbReference type="RefSeq" id="WP_266058218.1">
    <property type="nucleotide sequence ID" value="NZ_JAPFQN010000010.1"/>
</dbReference>
<gene>
    <name evidence="1" type="ORF">OO013_17190</name>
</gene>